<organism evidence="1 2">
    <name type="scientific">Rhabditophanes sp. KR3021</name>
    <dbReference type="NCBI Taxonomy" id="114890"/>
    <lineage>
        <taxon>Eukaryota</taxon>
        <taxon>Metazoa</taxon>
        <taxon>Ecdysozoa</taxon>
        <taxon>Nematoda</taxon>
        <taxon>Chromadorea</taxon>
        <taxon>Rhabditida</taxon>
        <taxon>Tylenchina</taxon>
        <taxon>Panagrolaimomorpha</taxon>
        <taxon>Strongyloidoidea</taxon>
        <taxon>Alloionematidae</taxon>
        <taxon>Rhabditophanes</taxon>
    </lineage>
</organism>
<evidence type="ECO:0000313" key="1">
    <source>
        <dbReference type="Proteomes" id="UP000095286"/>
    </source>
</evidence>
<name>A0AC35TPH6_9BILA</name>
<reference evidence="2" key="1">
    <citation type="submission" date="2016-11" db="UniProtKB">
        <authorList>
            <consortium name="WormBaseParasite"/>
        </authorList>
    </citation>
    <scope>IDENTIFICATION</scope>
    <source>
        <strain evidence="2">KR3021</strain>
    </source>
</reference>
<evidence type="ECO:0000313" key="2">
    <source>
        <dbReference type="WBParaSite" id="RSKR_0000266400.1"/>
    </source>
</evidence>
<sequence length="273" mass="31634">MSNDVPIQNVSPNDMPDIWRLILRIADARELVKSHQLVCKTWKNIISARSFWILKSNEEGCRELLPPRDILAAYPDVNWDFPRIFIKQPFNRNLIKNCSGKHRKNGWLCHSYKHAVLPEQPPENVEEHDPLINTCFSFSLIPSVKTQIINFRDYGFDNEFLSKFKPTIEISEMYAHPLHASFLYTMKVEFVSSTDVDSAQNNLNEFKFRSEVPSVNPTEWCEVKNAFKNYRKDVEFIEFCSGSRSIYGGNGVCGPKTAEASVIFRYEDNAHFN</sequence>
<accession>A0AC35TPH6</accession>
<protein>
    <submittedName>
        <fullName evidence="2">FBA domain-containing protein</fullName>
    </submittedName>
</protein>
<dbReference type="WBParaSite" id="RSKR_0000266400.1">
    <property type="protein sequence ID" value="RSKR_0000266400.1"/>
    <property type="gene ID" value="RSKR_0000266400"/>
</dbReference>
<dbReference type="Proteomes" id="UP000095286">
    <property type="component" value="Unplaced"/>
</dbReference>
<proteinExistence type="predicted"/>